<feature type="region of interest" description="Disordered" evidence="4">
    <location>
        <begin position="61"/>
        <end position="98"/>
    </location>
</feature>
<dbReference type="EMBL" id="NJET01000002">
    <property type="protein sequence ID" value="PHH67277.1"/>
    <property type="molecule type" value="Genomic_DNA"/>
</dbReference>
<dbReference type="Gene3D" id="3.40.50.300">
    <property type="entry name" value="P-loop containing nucleotide triphosphate hydrolases"/>
    <property type="match status" value="2"/>
</dbReference>
<feature type="domain" description="Helicase ATP-binding" evidence="5">
    <location>
        <begin position="499"/>
        <end position="673"/>
    </location>
</feature>
<evidence type="ECO:0000256" key="2">
    <source>
        <dbReference type="ARBA" id="ARBA00022801"/>
    </source>
</evidence>
<dbReference type="OrthoDB" id="5857104at2759"/>
<evidence type="ECO:0000313" key="7">
    <source>
        <dbReference type="EMBL" id="PHH67277.1"/>
    </source>
</evidence>
<dbReference type="AlphaFoldDB" id="A0A2C5YEX5"/>
<dbReference type="CDD" id="cd18793">
    <property type="entry name" value="SF2_C_SNF"/>
    <property type="match status" value="1"/>
</dbReference>
<evidence type="ECO:0000256" key="3">
    <source>
        <dbReference type="ARBA" id="ARBA00022840"/>
    </source>
</evidence>
<dbReference type="InterPro" id="IPR027417">
    <property type="entry name" value="P-loop_NTPase"/>
</dbReference>
<evidence type="ECO:0000259" key="5">
    <source>
        <dbReference type="PROSITE" id="PS51192"/>
    </source>
</evidence>
<organism evidence="7 8">
    <name type="scientific">Ophiocordyceps australis</name>
    <dbReference type="NCBI Taxonomy" id="1399860"/>
    <lineage>
        <taxon>Eukaryota</taxon>
        <taxon>Fungi</taxon>
        <taxon>Dikarya</taxon>
        <taxon>Ascomycota</taxon>
        <taxon>Pezizomycotina</taxon>
        <taxon>Sordariomycetes</taxon>
        <taxon>Hypocreomycetidae</taxon>
        <taxon>Hypocreales</taxon>
        <taxon>Ophiocordycipitaceae</taxon>
        <taxon>Ophiocordyceps</taxon>
    </lineage>
</organism>
<feature type="region of interest" description="Disordered" evidence="4">
    <location>
        <begin position="1"/>
        <end position="37"/>
    </location>
</feature>
<dbReference type="InterPro" id="IPR001650">
    <property type="entry name" value="Helicase_C-like"/>
</dbReference>
<dbReference type="InterPro" id="IPR038718">
    <property type="entry name" value="SNF2-like_sf"/>
</dbReference>
<dbReference type="InterPro" id="IPR014001">
    <property type="entry name" value="Helicase_ATP-bd"/>
</dbReference>
<feature type="compositionally biased region" description="Basic residues" evidence="4">
    <location>
        <begin position="283"/>
        <end position="297"/>
    </location>
</feature>
<gene>
    <name evidence="7" type="ORF">CDD81_3046</name>
</gene>
<dbReference type="GO" id="GO:0016787">
    <property type="term" value="F:hydrolase activity"/>
    <property type="evidence" value="ECO:0007669"/>
    <property type="project" value="UniProtKB-KW"/>
</dbReference>
<dbReference type="STRING" id="1399860.A0A2C5YEX5"/>
<dbReference type="Gene3D" id="3.40.50.10810">
    <property type="entry name" value="Tandem AAA-ATPase domain"/>
    <property type="match status" value="1"/>
</dbReference>
<evidence type="ECO:0000259" key="6">
    <source>
        <dbReference type="PROSITE" id="PS51194"/>
    </source>
</evidence>
<dbReference type="SMART" id="SM00487">
    <property type="entry name" value="DEXDc"/>
    <property type="match status" value="1"/>
</dbReference>
<comment type="caution">
    <text evidence="7">The sequence shown here is derived from an EMBL/GenBank/DDBJ whole genome shotgun (WGS) entry which is preliminary data.</text>
</comment>
<sequence>MARPSPSLFAMGTIPESPVVSRRPTHMDEADELAGDTWPACSPSFWRGGESIRLPTMTFLSGRTTRDSQCTSSPPQSPSRSSVVEVPASSSPQTHREEATRLGARLAPAGTFFRPPASMPSKKRPHTQHVNLVSDEEDEASLPLRDSPEPTSFHSRVAAFAYSPEREMRNKLRQVYDVVGGKYPSELVREALRVCQSDIEDAIAWLAQHGSVQGNNQANKDGFKGPISCTQQPPPSLYGTARQHGKVLQPRKSPMANRLMTASPSGGSLQPNSSLSASPSPRKPTRRRLVQGVKRRSVPSPQTSSPTPSRHGLLGGDNDKDDAYQVDEPATLLQEDVDRVLACLNTSTLKELAAMTSLKEQVIEPLFAKRPFDTLAQARKICITNKTRARKTARVSVGETVVDAIEVFLDAISAIDKVVADCEAKAQTIKSIIDGWELDCSGHSKRSQRPSPDRDMPPTPSSVASSTGYVPCPVPQQPERMDGHCVMKPFQLFGLNWMSLLYHNDIGCILADEMGLGKTCQVISLICHLVQDYEQQRRCRRPWPNLIVVPPSTYNNWLMELERFAPHLSVVGYRGTQAERAAIAYQVEEEPEAYHVVLATYSQINSDQDVECMRSLDLNAAIFDEGHKMKNPETKIYKDLKRITAHWKMLLTGTPVQNNLMEMTALLSFINPQMFDGCMRHIKYIFSHKISIRDVSNGAFLYKERVKRARTILEPFILQRRKDQVLSDMPPKVNAVVHCPMSERQKPVYDEYEAIFRLEPGQRTKQVGGRHNDLNNVWMQLRKAALHPLLFRRHFDDAKVEAMAKVLMREVPQSELHQTDLKHLVQELKNSSDFELHLWCRDYAKHLAKFDIAASCLMESGKVTKLLQLIGQYQEEGDRVLVFSKFSRLIELLIEVLSLQNIEHRVLMGNTNVSERQTLIDDFNDNPAIPVFLLTTGAGGTGINLTAANKVIIFDQSDNPQDDIQAENRAHRLGQTRPVEVVRLISSATIEELVYKACQKKIELANKVTGTSLESSEEQDEENMETKVRNMIKDMTPP</sequence>
<evidence type="ECO:0000313" key="8">
    <source>
        <dbReference type="Proteomes" id="UP000226192"/>
    </source>
</evidence>
<proteinExistence type="predicted"/>
<dbReference type="Pfam" id="PF00271">
    <property type="entry name" value="Helicase_C"/>
    <property type="match status" value="1"/>
</dbReference>
<feature type="compositionally biased region" description="Low complexity" evidence="4">
    <location>
        <begin position="299"/>
        <end position="309"/>
    </location>
</feature>
<feature type="region of interest" description="Disordered" evidence="4">
    <location>
        <begin position="216"/>
        <end position="323"/>
    </location>
</feature>
<feature type="compositionally biased region" description="Low complexity" evidence="4">
    <location>
        <begin position="68"/>
        <end position="93"/>
    </location>
</feature>
<dbReference type="PANTHER" id="PTHR10799">
    <property type="entry name" value="SNF2/RAD54 HELICASE FAMILY"/>
    <property type="match status" value="1"/>
</dbReference>
<dbReference type="Proteomes" id="UP000226192">
    <property type="component" value="Unassembled WGS sequence"/>
</dbReference>
<reference evidence="7 8" key="1">
    <citation type="submission" date="2017-06" db="EMBL/GenBank/DDBJ databases">
        <title>Ant-infecting Ophiocordyceps genomes reveal a high diversity of potential behavioral manipulation genes and a possible major role for enterotoxins.</title>
        <authorList>
            <person name="De Bekker C."/>
            <person name="Evans H.C."/>
            <person name="Brachmann A."/>
            <person name="Hughes D.P."/>
        </authorList>
    </citation>
    <scope>NUCLEOTIDE SEQUENCE [LARGE SCALE GENOMIC DNA]</scope>
    <source>
        <strain evidence="7 8">Map64</strain>
    </source>
</reference>
<protein>
    <submittedName>
        <fullName evidence="7">Uncharacterized protein</fullName>
    </submittedName>
</protein>
<dbReference type="InterPro" id="IPR049730">
    <property type="entry name" value="SNF2/RAD54-like_C"/>
</dbReference>
<feature type="compositionally biased region" description="Polar residues" evidence="4">
    <location>
        <begin position="260"/>
        <end position="279"/>
    </location>
</feature>
<keyword evidence="1" id="KW-0547">Nucleotide-binding</keyword>
<dbReference type="Pfam" id="PF00176">
    <property type="entry name" value="SNF2-rel_dom"/>
    <property type="match status" value="1"/>
</dbReference>
<dbReference type="SUPFAM" id="SSF52540">
    <property type="entry name" value="P-loop containing nucleoside triphosphate hydrolases"/>
    <property type="match status" value="2"/>
</dbReference>
<dbReference type="PROSITE" id="PS51192">
    <property type="entry name" value="HELICASE_ATP_BIND_1"/>
    <property type="match status" value="1"/>
</dbReference>
<dbReference type="PROSITE" id="PS51194">
    <property type="entry name" value="HELICASE_CTER"/>
    <property type="match status" value="1"/>
</dbReference>
<evidence type="ECO:0000256" key="4">
    <source>
        <dbReference type="SAM" id="MobiDB-lite"/>
    </source>
</evidence>
<keyword evidence="2" id="KW-0378">Hydrolase</keyword>
<name>A0A2C5YEX5_9HYPO</name>
<dbReference type="CDD" id="cd17919">
    <property type="entry name" value="DEXHc_Snf"/>
    <property type="match status" value="1"/>
</dbReference>
<keyword evidence="8" id="KW-1185">Reference proteome</keyword>
<dbReference type="GO" id="GO:0005524">
    <property type="term" value="F:ATP binding"/>
    <property type="evidence" value="ECO:0007669"/>
    <property type="project" value="InterPro"/>
</dbReference>
<feature type="region of interest" description="Disordered" evidence="4">
    <location>
        <begin position="442"/>
        <end position="470"/>
    </location>
</feature>
<feature type="domain" description="Helicase C-terminal" evidence="6">
    <location>
        <begin position="865"/>
        <end position="1024"/>
    </location>
</feature>
<dbReference type="InterPro" id="IPR000330">
    <property type="entry name" value="SNF2_N"/>
</dbReference>
<keyword evidence="3" id="KW-0067">ATP-binding</keyword>
<evidence type="ECO:0000256" key="1">
    <source>
        <dbReference type="ARBA" id="ARBA00022741"/>
    </source>
</evidence>
<accession>A0A2C5YEX5</accession>
<dbReference type="SMART" id="SM00490">
    <property type="entry name" value="HELICc"/>
    <property type="match status" value="1"/>
</dbReference>